<sequence length="166" mass="18594">MILYLYDADGIFAGTHTYTQGGALPKLRYVTIAPPVVEDNEMAVFKDGEWQAVEKTVDVLIPVIIDNVAGQLKGYVNVENEYTVAQASDEVIATGKLAIPDRKFKVPFNRIDTGRVQLMPAEVVSGVFTLKLKFETNGTWIVNQELINSEYDNHIFELSERHFSVI</sequence>
<keyword evidence="2" id="KW-1185">Reference proteome</keyword>
<reference evidence="1 2" key="1">
    <citation type="submission" date="2024-02" db="EMBL/GenBank/DDBJ databases">
        <title>Bacteria isolated from the canopy kelp, Nereocystis luetkeana.</title>
        <authorList>
            <person name="Pfister C.A."/>
            <person name="Younker I.T."/>
            <person name="Light S.H."/>
        </authorList>
    </citation>
    <scope>NUCLEOTIDE SEQUENCE [LARGE SCALE GENOMIC DNA]</scope>
    <source>
        <strain evidence="1 2">TI.1.03</strain>
    </source>
</reference>
<dbReference type="EMBL" id="JBAKAW010000010">
    <property type="protein sequence ID" value="MEL0655750.1"/>
    <property type="molecule type" value="Genomic_DNA"/>
</dbReference>
<comment type="caution">
    <text evidence="1">The sequence shown here is derived from an EMBL/GenBank/DDBJ whole genome shotgun (WGS) entry which is preliminary data.</text>
</comment>
<name>A0ABU9H1Q6_9GAMM</name>
<proteinExistence type="predicted"/>
<dbReference type="Proteomes" id="UP001371391">
    <property type="component" value="Unassembled WGS sequence"/>
</dbReference>
<organism evidence="1 2">
    <name type="scientific">Pseudoalteromonas issachenkonii</name>
    <dbReference type="NCBI Taxonomy" id="152297"/>
    <lineage>
        <taxon>Bacteria</taxon>
        <taxon>Pseudomonadati</taxon>
        <taxon>Pseudomonadota</taxon>
        <taxon>Gammaproteobacteria</taxon>
        <taxon>Alteromonadales</taxon>
        <taxon>Pseudoalteromonadaceae</taxon>
        <taxon>Pseudoalteromonas</taxon>
    </lineage>
</organism>
<accession>A0ABU9H1Q6</accession>
<evidence type="ECO:0000313" key="2">
    <source>
        <dbReference type="Proteomes" id="UP001371391"/>
    </source>
</evidence>
<gene>
    <name evidence="1" type="ORF">V6257_11955</name>
</gene>
<dbReference type="RefSeq" id="WP_341602923.1">
    <property type="nucleotide sequence ID" value="NZ_JBAKAW010000010.1"/>
</dbReference>
<evidence type="ECO:0000313" key="1">
    <source>
        <dbReference type="EMBL" id="MEL0655750.1"/>
    </source>
</evidence>
<protein>
    <submittedName>
        <fullName evidence="1">Uncharacterized protein</fullName>
    </submittedName>
</protein>